<dbReference type="Pfam" id="PF02016">
    <property type="entry name" value="Peptidase_S66"/>
    <property type="match status" value="1"/>
</dbReference>
<dbReference type="InterPro" id="IPR027478">
    <property type="entry name" value="LdcA_N"/>
</dbReference>
<dbReference type="Pfam" id="PF17676">
    <property type="entry name" value="Peptidase_S66C"/>
    <property type="match status" value="1"/>
</dbReference>
<sequence length="350" mass="37094">MSARRFPHVPKARPGDRIAVLSPAFAAPAVAARVHEQAMERLAETTGLVPVEFPTTRQLGASAEARAADVTAAFADASIRAIIATIGGDDQVTVVPHVDADVVAANPKPFLGYSDNTSLHNLLWSVGVPSYYGGSTQVHLGPGPRVDDVHRISLRAALLEGGVIELTEPGRSQDFGIDWADPRALTEFGGHEPTEAWAWAGPARAVEGPTWGGCLEVIDQLALAERMPQTEDLEGGILLLETSEELPSPEQVRRWVRGLGERGLLAAVAGVLVARTPASAIGSPVPSAEERARHRAAQRDAIVEQVARYAPDAVVCVGVPFGHTRPQWIVPHGGTMRLDGGARTVTADYS</sequence>
<gene>
    <name evidence="5" type="ORF">RH861_00045</name>
</gene>
<dbReference type="EMBL" id="JAVKGS010000001">
    <property type="protein sequence ID" value="MDR5690447.1"/>
    <property type="molecule type" value="Genomic_DNA"/>
</dbReference>
<dbReference type="InterPro" id="IPR003507">
    <property type="entry name" value="S66_fam"/>
</dbReference>
<keyword evidence="6" id="KW-1185">Reference proteome</keyword>
<feature type="domain" description="LD-carboxypeptidase N-terminal" evidence="3">
    <location>
        <begin position="18"/>
        <end position="133"/>
    </location>
</feature>
<protein>
    <submittedName>
        <fullName evidence="5">LD-carboxypeptidase</fullName>
    </submittedName>
</protein>
<dbReference type="RefSeq" id="WP_310519192.1">
    <property type="nucleotide sequence ID" value="NZ_BAABBS010000001.1"/>
</dbReference>
<accession>A0ABU1FFB8</accession>
<dbReference type="Gene3D" id="3.40.50.10740">
    <property type="entry name" value="Class I glutamine amidotransferase-like"/>
    <property type="match status" value="1"/>
</dbReference>
<feature type="domain" description="LD-carboxypeptidase C-terminal" evidence="4">
    <location>
        <begin position="207"/>
        <end position="338"/>
    </location>
</feature>
<comment type="caution">
    <text evidence="5">The sequence shown here is derived from an EMBL/GenBank/DDBJ whole genome shotgun (WGS) entry which is preliminary data.</text>
</comment>
<reference evidence="6" key="1">
    <citation type="submission" date="2023-07" db="EMBL/GenBank/DDBJ databases">
        <title>Description of three actinobacteria isolated from air of manufacturing shop in a pharmaceutical factory.</title>
        <authorList>
            <person name="Zhang D.-F."/>
        </authorList>
    </citation>
    <scope>NUCLEOTIDE SEQUENCE [LARGE SCALE GENOMIC DNA]</scope>
    <source>
        <strain evidence="6">CCTCC AB 2011122</strain>
    </source>
</reference>
<organism evidence="5 6">
    <name type="scientific">Agromyces indicus</name>
    <dbReference type="NCBI Taxonomy" id="758919"/>
    <lineage>
        <taxon>Bacteria</taxon>
        <taxon>Bacillati</taxon>
        <taxon>Actinomycetota</taxon>
        <taxon>Actinomycetes</taxon>
        <taxon>Micrococcales</taxon>
        <taxon>Microbacteriaceae</taxon>
        <taxon>Agromyces</taxon>
    </lineage>
</organism>
<evidence type="ECO:0000259" key="4">
    <source>
        <dbReference type="Pfam" id="PF17676"/>
    </source>
</evidence>
<dbReference type="InterPro" id="IPR040921">
    <property type="entry name" value="Peptidase_S66C"/>
</dbReference>
<dbReference type="CDD" id="cd07062">
    <property type="entry name" value="Peptidase_S66_mccF_like"/>
    <property type="match status" value="1"/>
</dbReference>
<dbReference type="SUPFAM" id="SSF141986">
    <property type="entry name" value="LD-carboxypeptidase A C-terminal domain-like"/>
    <property type="match status" value="1"/>
</dbReference>
<dbReference type="SUPFAM" id="SSF52317">
    <property type="entry name" value="Class I glutamine amidotransferase-like"/>
    <property type="match status" value="1"/>
</dbReference>
<proteinExistence type="inferred from homology"/>
<evidence type="ECO:0000313" key="6">
    <source>
        <dbReference type="Proteomes" id="UP001260072"/>
    </source>
</evidence>
<dbReference type="InterPro" id="IPR040449">
    <property type="entry name" value="Peptidase_S66_N"/>
</dbReference>
<evidence type="ECO:0000259" key="3">
    <source>
        <dbReference type="Pfam" id="PF02016"/>
    </source>
</evidence>
<evidence type="ECO:0000313" key="5">
    <source>
        <dbReference type="EMBL" id="MDR5690447.1"/>
    </source>
</evidence>
<name>A0ABU1FFB8_9MICO</name>
<dbReference type="PANTHER" id="PTHR30237">
    <property type="entry name" value="MURAMOYLTETRAPEPTIDE CARBOXYPEPTIDASE"/>
    <property type="match status" value="1"/>
</dbReference>
<keyword evidence="2" id="KW-0378">Hydrolase</keyword>
<dbReference type="PANTHER" id="PTHR30237:SF4">
    <property type="entry name" value="LD-CARBOXYPEPTIDASE C-TERMINAL DOMAIN-CONTAINING PROTEIN"/>
    <property type="match status" value="1"/>
</dbReference>
<dbReference type="InterPro" id="IPR029062">
    <property type="entry name" value="Class_I_gatase-like"/>
</dbReference>
<evidence type="ECO:0000256" key="2">
    <source>
        <dbReference type="ARBA" id="ARBA00022801"/>
    </source>
</evidence>
<comment type="similarity">
    <text evidence="1">Belongs to the peptidase S66 family.</text>
</comment>
<dbReference type="Gene3D" id="3.50.30.60">
    <property type="entry name" value="LD-carboxypeptidase A C-terminal domain-like"/>
    <property type="match status" value="1"/>
</dbReference>
<dbReference type="Proteomes" id="UP001260072">
    <property type="component" value="Unassembled WGS sequence"/>
</dbReference>
<dbReference type="InterPro" id="IPR027461">
    <property type="entry name" value="Carboxypeptidase_A_C_sf"/>
</dbReference>
<evidence type="ECO:0000256" key="1">
    <source>
        <dbReference type="ARBA" id="ARBA00010233"/>
    </source>
</evidence>